<feature type="non-terminal residue" evidence="1">
    <location>
        <position position="1"/>
    </location>
</feature>
<comment type="caution">
    <text evidence="1">The sequence shown here is derived from an EMBL/GenBank/DDBJ whole genome shotgun (WGS) entry which is preliminary data.</text>
</comment>
<organism evidence="1 3">
    <name type="scientific">Didymodactylos carnosus</name>
    <dbReference type="NCBI Taxonomy" id="1234261"/>
    <lineage>
        <taxon>Eukaryota</taxon>
        <taxon>Metazoa</taxon>
        <taxon>Spiralia</taxon>
        <taxon>Gnathifera</taxon>
        <taxon>Rotifera</taxon>
        <taxon>Eurotatoria</taxon>
        <taxon>Bdelloidea</taxon>
        <taxon>Philodinida</taxon>
        <taxon>Philodinidae</taxon>
        <taxon>Didymodactylos</taxon>
    </lineage>
</organism>
<protein>
    <submittedName>
        <fullName evidence="1">Uncharacterized protein</fullName>
    </submittedName>
</protein>
<gene>
    <name evidence="1" type="ORF">OVA965_LOCUS44137</name>
    <name evidence="2" type="ORF">TMI583_LOCUS46751</name>
</gene>
<dbReference type="AlphaFoldDB" id="A0A8S2G666"/>
<accession>A0A8S2G666</accession>
<name>A0A8S2G666_9BILA</name>
<evidence type="ECO:0000313" key="2">
    <source>
        <dbReference type="EMBL" id="CAF4472252.1"/>
    </source>
</evidence>
<dbReference type="Proteomes" id="UP000677228">
    <property type="component" value="Unassembled WGS sequence"/>
</dbReference>
<proteinExistence type="predicted"/>
<evidence type="ECO:0000313" key="3">
    <source>
        <dbReference type="Proteomes" id="UP000677228"/>
    </source>
</evidence>
<dbReference type="EMBL" id="CAJOBA010088072">
    <property type="protein sequence ID" value="CAF4472252.1"/>
    <property type="molecule type" value="Genomic_DNA"/>
</dbReference>
<evidence type="ECO:0000313" key="1">
    <source>
        <dbReference type="EMBL" id="CAF1638498.1"/>
    </source>
</evidence>
<sequence>DETIDSFDDDHVKVNDPFSILQQTSFPIDDQEKEPPRVLTIAQIYHLKISEEKVRISVLIEAVNLLPELNTLKLHSLSLYEPRMLNSEELQQKIQV</sequence>
<dbReference type="Proteomes" id="UP000682733">
    <property type="component" value="Unassembled WGS sequence"/>
</dbReference>
<reference evidence="1" key="1">
    <citation type="submission" date="2021-02" db="EMBL/GenBank/DDBJ databases">
        <authorList>
            <person name="Nowell W R."/>
        </authorList>
    </citation>
    <scope>NUCLEOTIDE SEQUENCE</scope>
</reference>
<dbReference type="EMBL" id="CAJNOK010061509">
    <property type="protein sequence ID" value="CAF1638498.1"/>
    <property type="molecule type" value="Genomic_DNA"/>
</dbReference>